<keyword evidence="3" id="KW-1185">Reference proteome</keyword>
<feature type="chain" id="PRO_5046980162" evidence="1">
    <location>
        <begin position="25"/>
        <end position="68"/>
    </location>
</feature>
<dbReference type="EMBL" id="JAQAGZ010000003">
    <property type="protein sequence ID" value="MCZ8511811.1"/>
    <property type="molecule type" value="Genomic_DNA"/>
</dbReference>
<sequence>MQGKKTLLLLLVLTLAFSSSPLHSAGPSYRLVLTDQASPIRPQVEKPASSALPQFQAPFLLKAGISFF</sequence>
<gene>
    <name evidence="2" type="ORF">O9H85_05115</name>
</gene>
<feature type="signal peptide" evidence="1">
    <location>
        <begin position="1"/>
        <end position="24"/>
    </location>
</feature>
<organism evidence="2 3">
    <name type="scientific">Paenibacillus gyeongsangnamensis</name>
    <dbReference type="NCBI Taxonomy" id="3388067"/>
    <lineage>
        <taxon>Bacteria</taxon>
        <taxon>Bacillati</taxon>
        <taxon>Bacillota</taxon>
        <taxon>Bacilli</taxon>
        <taxon>Bacillales</taxon>
        <taxon>Paenibacillaceae</taxon>
        <taxon>Paenibacillus</taxon>
    </lineage>
</organism>
<evidence type="ECO:0000256" key="1">
    <source>
        <dbReference type="SAM" id="SignalP"/>
    </source>
</evidence>
<reference evidence="2 3" key="1">
    <citation type="submission" date="2022-12" db="EMBL/GenBank/DDBJ databases">
        <title>Draft genome sequence of Paenibacillus sp. dW9.</title>
        <authorList>
            <person name="Choi E.-W."/>
            <person name="Kim D.-U."/>
        </authorList>
    </citation>
    <scope>NUCLEOTIDE SEQUENCE [LARGE SCALE GENOMIC DNA]</scope>
    <source>
        <strain evidence="3">dW9</strain>
    </source>
</reference>
<protein>
    <submittedName>
        <fullName evidence="2">Uncharacterized protein</fullName>
    </submittedName>
</protein>
<evidence type="ECO:0000313" key="2">
    <source>
        <dbReference type="EMBL" id="MCZ8511811.1"/>
    </source>
</evidence>
<keyword evidence="1" id="KW-0732">Signal</keyword>
<dbReference type="RefSeq" id="WP_269880211.1">
    <property type="nucleotide sequence ID" value="NZ_JAQAGZ010000003.1"/>
</dbReference>
<dbReference type="Proteomes" id="UP001527882">
    <property type="component" value="Unassembled WGS sequence"/>
</dbReference>
<proteinExistence type="predicted"/>
<comment type="caution">
    <text evidence="2">The sequence shown here is derived from an EMBL/GenBank/DDBJ whole genome shotgun (WGS) entry which is preliminary data.</text>
</comment>
<evidence type="ECO:0000313" key="3">
    <source>
        <dbReference type="Proteomes" id="UP001527882"/>
    </source>
</evidence>
<accession>A0ABT4Q4K8</accession>
<name>A0ABT4Q4K8_9BACL</name>